<proteinExistence type="predicted"/>
<protein>
    <submittedName>
        <fullName evidence="2">REP element-mobilizing transposase RayT</fullName>
    </submittedName>
</protein>
<evidence type="ECO:0000313" key="2">
    <source>
        <dbReference type="EMBL" id="SOD20359.1"/>
    </source>
</evidence>
<dbReference type="InterPro" id="IPR052715">
    <property type="entry name" value="RAYT_transposase"/>
</dbReference>
<dbReference type="GO" id="GO:0043565">
    <property type="term" value="F:sequence-specific DNA binding"/>
    <property type="evidence" value="ECO:0007669"/>
    <property type="project" value="TreeGrafter"/>
</dbReference>
<dbReference type="NCBIfam" id="NF047646">
    <property type="entry name" value="REP_Tyr_transpos"/>
    <property type="match status" value="1"/>
</dbReference>
<dbReference type="GO" id="GO:0004803">
    <property type="term" value="F:transposase activity"/>
    <property type="evidence" value="ECO:0007669"/>
    <property type="project" value="InterPro"/>
</dbReference>
<dbReference type="SUPFAM" id="SSF143422">
    <property type="entry name" value="Transposase IS200-like"/>
    <property type="match status" value="1"/>
</dbReference>
<dbReference type="Pfam" id="PF01797">
    <property type="entry name" value="Y1_Tnp"/>
    <property type="match status" value="1"/>
</dbReference>
<dbReference type="AlphaFoldDB" id="A0A286AEN5"/>
<evidence type="ECO:0000313" key="3">
    <source>
        <dbReference type="Proteomes" id="UP000219281"/>
    </source>
</evidence>
<dbReference type="GO" id="GO:0006313">
    <property type="term" value="P:DNA transposition"/>
    <property type="evidence" value="ECO:0007669"/>
    <property type="project" value="InterPro"/>
</dbReference>
<dbReference type="OrthoDB" id="9788881at2"/>
<gene>
    <name evidence="2" type="ORF">SAMN06297358_4075</name>
</gene>
<dbReference type="Proteomes" id="UP000219281">
    <property type="component" value="Unassembled WGS sequence"/>
</dbReference>
<name>A0A286AEN5_9SPHI</name>
<dbReference type="Gene3D" id="3.30.70.1290">
    <property type="entry name" value="Transposase IS200-like"/>
    <property type="match status" value="1"/>
</dbReference>
<dbReference type="EMBL" id="OCMT01000005">
    <property type="protein sequence ID" value="SOD20359.1"/>
    <property type="molecule type" value="Genomic_DNA"/>
</dbReference>
<dbReference type="SMART" id="SM01321">
    <property type="entry name" value="Y1_Tnp"/>
    <property type="match status" value="1"/>
</dbReference>
<feature type="domain" description="Transposase IS200-like" evidence="1">
    <location>
        <begin position="9"/>
        <end position="149"/>
    </location>
</feature>
<dbReference type="PANTHER" id="PTHR36966">
    <property type="entry name" value="REP-ASSOCIATED TYROSINE TRANSPOSASE"/>
    <property type="match status" value="1"/>
</dbReference>
<dbReference type="RefSeq" id="WP_097133867.1">
    <property type="nucleotide sequence ID" value="NZ_OCMT01000005.1"/>
</dbReference>
<accession>A0A286AEN5</accession>
<keyword evidence="3" id="KW-1185">Reference proteome</keyword>
<organism evidence="2 3">
    <name type="scientific">Pedobacter xixiisoli</name>
    <dbReference type="NCBI Taxonomy" id="1476464"/>
    <lineage>
        <taxon>Bacteria</taxon>
        <taxon>Pseudomonadati</taxon>
        <taxon>Bacteroidota</taxon>
        <taxon>Sphingobacteriia</taxon>
        <taxon>Sphingobacteriales</taxon>
        <taxon>Sphingobacteriaceae</taxon>
        <taxon>Pedobacter</taxon>
    </lineage>
</organism>
<sequence length="196" mass="23373">MATKYKFGDNRLPHFITFAVVNWIDVFTRERYKELVVDSLKFCIKEKGLNLHAWVIMSNHVHLIASARESFELVNIIRDLKKYTSKMIISSIESNQQESRRDWMLWLFKRAGLQNSNNKIYQFWQQDNHPVELSTNKMIEQRLNYLHENPVESGLVTEAQYYKYSSATDYYEEKSGLVPVSFMQCCIPVWRPWFSK</sequence>
<dbReference type="InterPro" id="IPR036515">
    <property type="entry name" value="Transposase_17_sf"/>
</dbReference>
<dbReference type="PANTHER" id="PTHR36966:SF1">
    <property type="entry name" value="REP-ASSOCIATED TYROSINE TRANSPOSASE"/>
    <property type="match status" value="1"/>
</dbReference>
<evidence type="ECO:0000259" key="1">
    <source>
        <dbReference type="SMART" id="SM01321"/>
    </source>
</evidence>
<reference evidence="3" key="1">
    <citation type="submission" date="2017-09" db="EMBL/GenBank/DDBJ databases">
        <authorList>
            <person name="Varghese N."/>
            <person name="Submissions S."/>
        </authorList>
    </citation>
    <scope>NUCLEOTIDE SEQUENCE [LARGE SCALE GENOMIC DNA]</scope>
    <source>
        <strain evidence="3">CGMCC 1.12803</strain>
    </source>
</reference>
<dbReference type="InterPro" id="IPR002686">
    <property type="entry name" value="Transposase_17"/>
</dbReference>